<dbReference type="FunFam" id="1.20.120.180:FF:000001">
    <property type="entry name" value="Proteasome activator complex subunit 3"/>
    <property type="match status" value="1"/>
</dbReference>
<dbReference type="SUPFAM" id="SSF47216">
    <property type="entry name" value="Proteasome activator"/>
    <property type="match status" value="1"/>
</dbReference>
<dbReference type="PANTHER" id="PTHR10660:SF2">
    <property type="entry name" value="LD45860P"/>
    <property type="match status" value="1"/>
</dbReference>
<proteinExistence type="inferred from homology"/>
<feature type="domain" description="Proteasome activator PA28 N-terminal" evidence="3">
    <location>
        <begin position="17"/>
        <end position="74"/>
    </location>
</feature>
<dbReference type="InterPro" id="IPR036252">
    <property type="entry name" value="Proteasome_activ_sf"/>
</dbReference>
<keyword evidence="2 5" id="KW-0647">Proteasome</keyword>
<evidence type="ECO:0000313" key="5">
    <source>
        <dbReference type="EMBL" id="GBL92517.1"/>
    </source>
</evidence>
<dbReference type="InterPro" id="IPR003185">
    <property type="entry name" value="Proteasome_activ_PA28_N"/>
</dbReference>
<accession>A0A4Y2BLD7</accession>
<name>A0A4Y2BLD7_ARAVE</name>
<dbReference type="Pfam" id="PF02251">
    <property type="entry name" value="PA28_N"/>
    <property type="match status" value="1"/>
</dbReference>
<dbReference type="GO" id="GO:2000045">
    <property type="term" value="P:regulation of G1/S transition of mitotic cell cycle"/>
    <property type="evidence" value="ECO:0007669"/>
    <property type="project" value="TreeGrafter"/>
</dbReference>
<dbReference type="InterPro" id="IPR009077">
    <property type="entry name" value="Proteasome_activ_PA28"/>
</dbReference>
<evidence type="ECO:0000256" key="1">
    <source>
        <dbReference type="ARBA" id="ARBA00005883"/>
    </source>
</evidence>
<comment type="similarity">
    <text evidence="1">Belongs to the PA28 family.</text>
</comment>
<dbReference type="EMBL" id="BGPR01000086">
    <property type="protein sequence ID" value="GBL92517.1"/>
    <property type="molecule type" value="Genomic_DNA"/>
</dbReference>
<protein>
    <submittedName>
        <fullName evidence="5">Proteasome activator complex subunit 3</fullName>
    </submittedName>
</protein>
<organism evidence="5 6">
    <name type="scientific">Araneus ventricosus</name>
    <name type="common">Orbweaver spider</name>
    <name type="synonym">Epeira ventricosa</name>
    <dbReference type="NCBI Taxonomy" id="182803"/>
    <lineage>
        <taxon>Eukaryota</taxon>
        <taxon>Metazoa</taxon>
        <taxon>Ecdysozoa</taxon>
        <taxon>Arthropoda</taxon>
        <taxon>Chelicerata</taxon>
        <taxon>Arachnida</taxon>
        <taxon>Araneae</taxon>
        <taxon>Araneomorphae</taxon>
        <taxon>Entelegynae</taxon>
        <taxon>Araneoidea</taxon>
        <taxon>Araneidae</taxon>
        <taxon>Araneus</taxon>
    </lineage>
</organism>
<dbReference type="Proteomes" id="UP000499080">
    <property type="component" value="Unassembled WGS sequence"/>
</dbReference>
<dbReference type="GO" id="GO:0008537">
    <property type="term" value="C:proteasome activator complex"/>
    <property type="evidence" value="ECO:0007669"/>
    <property type="project" value="InterPro"/>
</dbReference>
<dbReference type="GO" id="GO:0005737">
    <property type="term" value="C:cytoplasm"/>
    <property type="evidence" value="ECO:0007669"/>
    <property type="project" value="TreeGrafter"/>
</dbReference>
<dbReference type="GO" id="GO:0061133">
    <property type="term" value="F:endopeptidase activator activity"/>
    <property type="evidence" value="ECO:0007669"/>
    <property type="project" value="TreeGrafter"/>
</dbReference>
<dbReference type="Gene3D" id="1.20.120.180">
    <property type="entry name" value="Proteasome activator pa28, C-terminal domain"/>
    <property type="match status" value="1"/>
</dbReference>
<dbReference type="PANTHER" id="PTHR10660">
    <property type="entry name" value="PROTEASOME REGULATOR PA28"/>
    <property type="match status" value="1"/>
</dbReference>
<gene>
    <name evidence="5" type="primary">PSME3_1</name>
    <name evidence="5" type="ORF">AVEN_174775_1</name>
</gene>
<dbReference type="InterPro" id="IPR036996">
    <property type="entry name" value="PA28_N_sf"/>
</dbReference>
<reference evidence="5 6" key="1">
    <citation type="journal article" date="2019" name="Sci. Rep.">
        <title>Orb-weaving spider Araneus ventricosus genome elucidates the spidroin gene catalogue.</title>
        <authorList>
            <person name="Kono N."/>
            <person name="Nakamura H."/>
            <person name="Ohtoshi R."/>
            <person name="Moran D.A.P."/>
            <person name="Shinohara A."/>
            <person name="Yoshida Y."/>
            <person name="Fujiwara M."/>
            <person name="Mori M."/>
            <person name="Tomita M."/>
            <person name="Arakawa K."/>
        </authorList>
    </citation>
    <scope>NUCLEOTIDE SEQUENCE [LARGE SCALE GENOMIC DNA]</scope>
</reference>
<evidence type="ECO:0000259" key="4">
    <source>
        <dbReference type="Pfam" id="PF02252"/>
    </source>
</evidence>
<feature type="domain" description="Proteasome activator PA28 C-terminal" evidence="4">
    <location>
        <begin position="115"/>
        <end position="257"/>
    </location>
</feature>
<sequence>MEALYLTAEKFKQPNAGKDMVNEYKEKVKSQAENLVINIFPQKILQLDALLKTEKFTISDLSSIHCELNIPVPEAPLHNHETDEVPSKKRKYNVLSNDVSDVQGTKVLLLPNGTVPTNTHIVSVVELVKPRIQQLVEDANVLKMWIQFLIPRIEDGNNFGVSIQEDTLGEIRTVESEAAAYFDQISRYFLTRGKIVSKVAKYPHVDDFRRTVSELDEKEFLSMRLIICELRNHYATLHDLITKNLEKIKKPRTSNAETMY</sequence>
<dbReference type="OrthoDB" id="6591885at2759"/>
<dbReference type="AlphaFoldDB" id="A0A4Y2BLD7"/>
<dbReference type="InterPro" id="IPR036997">
    <property type="entry name" value="PA28_C_sf"/>
</dbReference>
<dbReference type="GO" id="GO:0061136">
    <property type="term" value="P:regulation of proteasomal protein catabolic process"/>
    <property type="evidence" value="ECO:0007669"/>
    <property type="project" value="TreeGrafter"/>
</dbReference>
<comment type="caution">
    <text evidence="5">The sequence shown here is derived from an EMBL/GenBank/DDBJ whole genome shotgun (WGS) entry which is preliminary data.</text>
</comment>
<evidence type="ECO:0000259" key="3">
    <source>
        <dbReference type="Pfam" id="PF02251"/>
    </source>
</evidence>
<evidence type="ECO:0000256" key="2">
    <source>
        <dbReference type="ARBA" id="ARBA00022942"/>
    </source>
</evidence>
<dbReference type="GO" id="GO:0005654">
    <property type="term" value="C:nucleoplasm"/>
    <property type="evidence" value="ECO:0007669"/>
    <property type="project" value="TreeGrafter"/>
</dbReference>
<evidence type="ECO:0000313" key="6">
    <source>
        <dbReference type="Proteomes" id="UP000499080"/>
    </source>
</evidence>
<dbReference type="Pfam" id="PF02252">
    <property type="entry name" value="PA28_C"/>
    <property type="match status" value="1"/>
</dbReference>
<dbReference type="InterPro" id="IPR003186">
    <property type="entry name" value="PA28_C"/>
</dbReference>
<dbReference type="Gene3D" id="1.20.5.120">
    <property type="entry name" value="Proteasome activator pa28, N-terminal domain"/>
    <property type="match status" value="1"/>
</dbReference>
<keyword evidence="6" id="KW-1185">Reference proteome</keyword>